<keyword evidence="2" id="KW-0812">Transmembrane</keyword>
<gene>
    <name evidence="3" type="ORF">C8A00DRAFT_14490</name>
</gene>
<keyword evidence="2" id="KW-1133">Transmembrane helix</keyword>
<keyword evidence="4" id="KW-1185">Reference proteome</keyword>
<dbReference type="AlphaFoldDB" id="A0AAN6ZZ91"/>
<reference evidence="3" key="2">
    <citation type="submission" date="2023-05" db="EMBL/GenBank/DDBJ databases">
        <authorList>
            <consortium name="Lawrence Berkeley National Laboratory"/>
            <person name="Steindorff A."/>
            <person name="Hensen N."/>
            <person name="Bonometti L."/>
            <person name="Westerberg I."/>
            <person name="Brannstrom I.O."/>
            <person name="Guillou S."/>
            <person name="Cros-Aarteil S."/>
            <person name="Calhoun S."/>
            <person name="Haridas S."/>
            <person name="Kuo A."/>
            <person name="Mondo S."/>
            <person name="Pangilinan J."/>
            <person name="Riley R."/>
            <person name="Labutti K."/>
            <person name="Andreopoulos B."/>
            <person name="Lipzen A."/>
            <person name="Chen C."/>
            <person name="Yanf M."/>
            <person name="Daum C."/>
            <person name="Ng V."/>
            <person name="Clum A."/>
            <person name="Ohm R."/>
            <person name="Martin F."/>
            <person name="Silar P."/>
            <person name="Natvig D."/>
            <person name="Lalanne C."/>
            <person name="Gautier V."/>
            <person name="Ament-Velasquez S.L."/>
            <person name="Kruys A."/>
            <person name="Hutchinson M.I."/>
            <person name="Powell A.J."/>
            <person name="Barry K."/>
            <person name="Miller A.N."/>
            <person name="Grigoriev I.V."/>
            <person name="Debuchy R."/>
            <person name="Gladieux P."/>
            <person name="Thoren M.H."/>
            <person name="Johannesson H."/>
        </authorList>
    </citation>
    <scope>NUCLEOTIDE SEQUENCE</scope>
    <source>
        <strain evidence="3">CBS 538.74</strain>
    </source>
</reference>
<feature type="transmembrane region" description="Helical" evidence="2">
    <location>
        <begin position="12"/>
        <end position="38"/>
    </location>
</feature>
<comment type="caution">
    <text evidence="3">The sequence shown here is derived from an EMBL/GenBank/DDBJ whole genome shotgun (WGS) entry which is preliminary data.</text>
</comment>
<feature type="compositionally biased region" description="Low complexity" evidence="1">
    <location>
        <begin position="253"/>
        <end position="264"/>
    </location>
</feature>
<dbReference type="Proteomes" id="UP001302745">
    <property type="component" value="Unassembled WGS sequence"/>
</dbReference>
<evidence type="ECO:0000256" key="2">
    <source>
        <dbReference type="SAM" id="Phobius"/>
    </source>
</evidence>
<sequence>MADSGYSPTDIITYIGVPLAVLGVLPILYNTAATLAALSRIKRMLRHSKLTALTRSDVVNRVIEVELPRYAVRPLDDRLDVSYWSLSRHPSSIPGGSWTQFNWRTQAIGLNTQRVEYADQLRQPQVETAFDELVCYLMDLGAVPNPHGWRLLRSTGLWTPVGSSLMMSPDGMEKALTIAPLDGSDGHLSLAVTWAGPWTTRDHSHLPPYWVRLYPPPPPPSSSSAAAAAEHEFGEDSISAAEGSTEQLRKDSSSSNLNKSSLDSARQQGASNLQHPITCQISSDGIISALPETTPHQATHDNDSPETTTTNLYIEHIRLRPAKSDGAWFASAATAYGTTSQTILWNYKIADDVLAFARKETVPCGVLVLLRVVDEAATPEWATQHDSGGDQSRQQLDAFARRGRDRHAAMDAEARMPPAQKAVAVRERMRKESEMQLQDMRDRMRVDRERKETRMMEALQSPKWDTKLVGEHNFAWLQKTGEVDGHVRDVRDAVGTVLHRMVLDGQFSSKLCRMLDLWKAWAENGGMRKSDLAALQDDQVTFAYATLLVAVIKDTSTALEGTLSMDLQECLRMWRTVRLG</sequence>
<evidence type="ECO:0000256" key="1">
    <source>
        <dbReference type="SAM" id="MobiDB-lite"/>
    </source>
</evidence>
<reference evidence="3" key="1">
    <citation type="journal article" date="2023" name="Mol. Phylogenet. Evol.">
        <title>Genome-scale phylogeny and comparative genomics of the fungal order Sordariales.</title>
        <authorList>
            <person name="Hensen N."/>
            <person name="Bonometti L."/>
            <person name="Westerberg I."/>
            <person name="Brannstrom I.O."/>
            <person name="Guillou S."/>
            <person name="Cros-Aarteil S."/>
            <person name="Calhoun S."/>
            <person name="Haridas S."/>
            <person name="Kuo A."/>
            <person name="Mondo S."/>
            <person name="Pangilinan J."/>
            <person name="Riley R."/>
            <person name="LaButti K."/>
            <person name="Andreopoulos B."/>
            <person name="Lipzen A."/>
            <person name="Chen C."/>
            <person name="Yan M."/>
            <person name="Daum C."/>
            <person name="Ng V."/>
            <person name="Clum A."/>
            <person name="Steindorff A."/>
            <person name="Ohm R.A."/>
            <person name="Martin F."/>
            <person name="Silar P."/>
            <person name="Natvig D.O."/>
            <person name="Lalanne C."/>
            <person name="Gautier V."/>
            <person name="Ament-Velasquez S.L."/>
            <person name="Kruys A."/>
            <person name="Hutchinson M.I."/>
            <person name="Powell A.J."/>
            <person name="Barry K."/>
            <person name="Miller A.N."/>
            <person name="Grigoriev I.V."/>
            <person name="Debuchy R."/>
            <person name="Gladieux P."/>
            <person name="Hiltunen Thoren M."/>
            <person name="Johannesson H."/>
        </authorList>
    </citation>
    <scope>NUCLEOTIDE SEQUENCE</scope>
    <source>
        <strain evidence="3">CBS 538.74</strain>
    </source>
</reference>
<evidence type="ECO:0000313" key="3">
    <source>
        <dbReference type="EMBL" id="KAK4154371.1"/>
    </source>
</evidence>
<accession>A0AAN6ZZ91</accession>
<organism evidence="3 4">
    <name type="scientific">Chaetomidium leptoderma</name>
    <dbReference type="NCBI Taxonomy" id="669021"/>
    <lineage>
        <taxon>Eukaryota</taxon>
        <taxon>Fungi</taxon>
        <taxon>Dikarya</taxon>
        <taxon>Ascomycota</taxon>
        <taxon>Pezizomycotina</taxon>
        <taxon>Sordariomycetes</taxon>
        <taxon>Sordariomycetidae</taxon>
        <taxon>Sordariales</taxon>
        <taxon>Chaetomiaceae</taxon>
        <taxon>Chaetomidium</taxon>
    </lineage>
</organism>
<feature type="region of interest" description="Disordered" evidence="1">
    <location>
        <begin position="218"/>
        <end position="271"/>
    </location>
</feature>
<name>A0AAN6ZZ91_9PEZI</name>
<evidence type="ECO:0000313" key="4">
    <source>
        <dbReference type="Proteomes" id="UP001302745"/>
    </source>
</evidence>
<keyword evidence="2" id="KW-0472">Membrane</keyword>
<dbReference type="EMBL" id="MU856914">
    <property type="protein sequence ID" value="KAK4154371.1"/>
    <property type="molecule type" value="Genomic_DNA"/>
</dbReference>
<proteinExistence type="predicted"/>
<protein>
    <submittedName>
        <fullName evidence="3">Uncharacterized protein</fullName>
    </submittedName>
</protein>